<dbReference type="AlphaFoldDB" id="A0A8J3F7A3"/>
<organism evidence="9 10">
    <name type="scientific">Oxalicibacterium faecigallinarum</name>
    <dbReference type="NCBI Taxonomy" id="573741"/>
    <lineage>
        <taxon>Bacteria</taxon>
        <taxon>Pseudomonadati</taxon>
        <taxon>Pseudomonadota</taxon>
        <taxon>Betaproteobacteria</taxon>
        <taxon>Burkholderiales</taxon>
        <taxon>Oxalobacteraceae</taxon>
        <taxon>Oxalicibacterium</taxon>
    </lineage>
</organism>
<evidence type="ECO:0000256" key="6">
    <source>
        <dbReference type="PROSITE-ProRule" id="PRU00433"/>
    </source>
</evidence>
<dbReference type="InterPro" id="IPR051811">
    <property type="entry name" value="Cytochrome_c550/c551-like"/>
</dbReference>
<dbReference type="InterPro" id="IPR036909">
    <property type="entry name" value="Cyt_c-like_dom_sf"/>
</dbReference>
<accession>A0A8J3F7A3</accession>
<keyword evidence="7" id="KW-0732">Signal</keyword>
<evidence type="ECO:0000256" key="3">
    <source>
        <dbReference type="ARBA" id="ARBA00022723"/>
    </source>
</evidence>
<evidence type="ECO:0000256" key="7">
    <source>
        <dbReference type="SAM" id="SignalP"/>
    </source>
</evidence>
<keyword evidence="5 6" id="KW-0408">Iron</keyword>
<dbReference type="SUPFAM" id="SSF46626">
    <property type="entry name" value="Cytochrome c"/>
    <property type="match status" value="1"/>
</dbReference>
<sequence length="297" mass="33263">MHPSFSFILRLALTSVIAACALFGTTTLHADNEPTLTLSLPNQEQKLARSNLLRHTATHTITVPDDQAYKRTMTYQAIPFAAIVRDMRHIDTLQFTSADGFVANIPGELFRSASEPWIAIEPAGRPWPALSSDSLRSAGAFYLVWLTPEKSGVKAEQWPFQIISIRNVEALTVRYPQLLPRTEGQDEDAQAAVQRGMQQFVMQCASCHRLNGGGDADVGPDLNLPFSPTEYFQEAYLRKLIRHPAAVRNWPQARMPAFGEAVISDNELDDLLTYLQQMARQRDRGRSTHRDATITQE</sequence>
<dbReference type="Proteomes" id="UP000642180">
    <property type="component" value="Unassembled WGS sequence"/>
</dbReference>
<evidence type="ECO:0000256" key="1">
    <source>
        <dbReference type="ARBA" id="ARBA00022448"/>
    </source>
</evidence>
<dbReference type="GO" id="GO:0020037">
    <property type="term" value="F:heme binding"/>
    <property type="evidence" value="ECO:0007669"/>
    <property type="project" value="InterPro"/>
</dbReference>
<proteinExistence type="predicted"/>
<keyword evidence="1" id="KW-0813">Transport</keyword>
<protein>
    <recommendedName>
        <fullName evidence="8">Cytochrome c domain-containing protein</fullName>
    </recommendedName>
</protein>
<dbReference type="PANTHER" id="PTHR37823">
    <property type="entry name" value="CYTOCHROME C-553-LIKE"/>
    <property type="match status" value="1"/>
</dbReference>
<dbReference type="PANTHER" id="PTHR37823:SF1">
    <property type="entry name" value="CYTOCHROME C-553-LIKE"/>
    <property type="match status" value="1"/>
</dbReference>
<feature type="signal peptide" evidence="7">
    <location>
        <begin position="1"/>
        <end position="30"/>
    </location>
</feature>
<dbReference type="GO" id="GO:0009055">
    <property type="term" value="F:electron transfer activity"/>
    <property type="evidence" value="ECO:0007669"/>
    <property type="project" value="InterPro"/>
</dbReference>
<evidence type="ECO:0000313" key="10">
    <source>
        <dbReference type="Proteomes" id="UP000642180"/>
    </source>
</evidence>
<comment type="caution">
    <text evidence="9">The sequence shown here is derived from an EMBL/GenBank/DDBJ whole genome shotgun (WGS) entry which is preliminary data.</text>
</comment>
<feature type="chain" id="PRO_5035184215" description="Cytochrome c domain-containing protein" evidence="7">
    <location>
        <begin position="31"/>
        <end position="297"/>
    </location>
</feature>
<dbReference type="PROSITE" id="PS51007">
    <property type="entry name" value="CYTC"/>
    <property type="match status" value="1"/>
</dbReference>
<dbReference type="GO" id="GO:0046872">
    <property type="term" value="F:metal ion binding"/>
    <property type="evidence" value="ECO:0007669"/>
    <property type="project" value="UniProtKB-KW"/>
</dbReference>
<keyword evidence="3 6" id="KW-0479">Metal-binding</keyword>
<evidence type="ECO:0000256" key="5">
    <source>
        <dbReference type="ARBA" id="ARBA00023004"/>
    </source>
</evidence>
<evidence type="ECO:0000259" key="8">
    <source>
        <dbReference type="PROSITE" id="PS51007"/>
    </source>
</evidence>
<gene>
    <name evidence="9" type="ORF">GCM10008066_25860</name>
</gene>
<dbReference type="Pfam" id="PF00034">
    <property type="entry name" value="Cytochrom_C"/>
    <property type="match status" value="1"/>
</dbReference>
<name>A0A8J3F7A3_9BURK</name>
<dbReference type="Gene3D" id="1.10.760.10">
    <property type="entry name" value="Cytochrome c-like domain"/>
    <property type="match status" value="1"/>
</dbReference>
<keyword evidence="10" id="KW-1185">Reference proteome</keyword>
<keyword evidence="2 6" id="KW-0349">Heme</keyword>
<dbReference type="RefSeq" id="WP_188381743.1">
    <property type="nucleotide sequence ID" value="NZ_BMDI01000002.1"/>
</dbReference>
<evidence type="ECO:0000256" key="4">
    <source>
        <dbReference type="ARBA" id="ARBA00022982"/>
    </source>
</evidence>
<dbReference type="InterPro" id="IPR009056">
    <property type="entry name" value="Cyt_c-like_dom"/>
</dbReference>
<dbReference type="EMBL" id="BMDI01000002">
    <property type="protein sequence ID" value="GGI20804.1"/>
    <property type="molecule type" value="Genomic_DNA"/>
</dbReference>
<keyword evidence="4" id="KW-0249">Electron transport</keyword>
<feature type="domain" description="Cytochrome c" evidence="8">
    <location>
        <begin position="191"/>
        <end position="279"/>
    </location>
</feature>
<evidence type="ECO:0000256" key="2">
    <source>
        <dbReference type="ARBA" id="ARBA00022617"/>
    </source>
</evidence>
<reference evidence="10" key="1">
    <citation type="journal article" date="2019" name="Int. J. Syst. Evol. Microbiol.">
        <title>The Global Catalogue of Microorganisms (GCM) 10K type strain sequencing project: providing services to taxonomists for standard genome sequencing and annotation.</title>
        <authorList>
            <consortium name="The Broad Institute Genomics Platform"/>
            <consortium name="The Broad Institute Genome Sequencing Center for Infectious Disease"/>
            <person name="Wu L."/>
            <person name="Ma J."/>
        </authorList>
    </citation>
    <scope>NUCLEOTIDE SEQUENCE [LARGE SCALE GENOMIC DNA]</scope>
    <source>
        <strain evidence="10">CCM 2767</strain>
    </source>
</reference>
<evidence type="ECO:0000313" key="9">
    <source>
        <dbReference type="EMBL" id="GGI20804.1"/>
    </source>
</evidence>